<dbReference type="AlphaFoldDB" id="A0AAD9N1T1"/>
<reference evidence="1" key="1">
    <citation type="journal article" date="2023" name="Mol. Biol. Evol.">
        <title>Third-Generation Sequencing Reveals the Adaptive Role of the Epigenome in Three Deep-Sea Polychaetes.</title>
        <authorList>
            <person name="Perez M."/>
            <person name="Aroh O."/>
            <person name="Sun Y."/>
            <person name="Lan Y."/>
            <person name="Juniper S.K."/>
            <person name="Young C.R."/>
            <person name="Angers B."/>
            <person name="Qian P.Y."/>
        </authorList>
    </citation>
    <scope>NUCLEOTIDE SEQUENCE</scope>
    <source>
        <strain evidence="1">P08H-3</strain>
    </source>
</reference>
<evidence type="ECO:0000313" key="2">
    <source>
        <dbReference type="Proteomes" id="UP001208570"/>
    </source>
</evidence>
<evidence type="ECO:0000313" key="1">
    <source>
        <dbReference type="EMBL" id="KAK2153580.1"/>
    </source>
</evidence>
<comment type="caution">
    <text evidence="1">The sequence shown here is derived from an EMBL/GenBank/DDBJ whole genome shotgun (WGS) entry which is preliminary data.</text>
</comment>
<dbReference type="CDD" id="cd00037">
    <property type="entry name" value="CLECT"/>
    <property type="match status" value="1"/>
</dbReference>
<organism evidence="1 2">
    <name type="scientific">Paralvinella palmiformis</name>
    <dbReference type="NCBI Taxonomy" id="53620"/>
    <lineage>
        <taxon>Eukaryota</taxon>
        <taxon>Metazoa</taxon>
        <taxon>Spiralia</taxon>
        <taxon>Lophotrochozoa</taxon>
        <taxon>Annelida</taxon>
        <taxon>Polychaeta</taxon>
        <taxon>Sedentaria</taxon>
        <taxon>Canalipalpata</taxon>
        <taxon>Terebellida</taxon>
        <taxon>Terebelliformia</taxon>
        <taxon>Alvinellidae</taxon>
        <taxon>Paralvinella</taxon>
    </lineage>
</organism>
<gene>
    <name evidence="1" type="ORF">LSH36_292g03064</name>
</gene>
<protein>
    <submittedName>
        <fullName evidence="1">Uncharacterized protein</fullName>
    </submittedName>
</protein>
<name>A0AAD9N1T1_9ANNE</name>
<dbReference type="InterPro" id="IPR016187">
    <property type="entry name" value="CTDL_fold"/>
</dbReference>
<sequence length="78" mass="9251">LLLGWRGWWTGGVYDDNLREFVWSNSNQVISRLDLRWLAPLLRRPFTHTCVWLVPQARMLFGNYYCGQETGFICEITL</sequence>
<dbReference type="SUPFAM" id="SSF56436">
    <property type="entry name" value="C-type lectin-like"/>
    <property type="match status" value="1"/>
</dbReference>
<proteinExistence type="predicted"/>
<keyword evidence="2" id="KW-1185">Reference proteome</keyword>
<dbReference type="EMBL" id="JAODUP010000292">
    <property type="protein sequence ID" value="KAK2153580.1"/>
    <property type="molecule type" value="Genomic_DNA"/>
</dbReference>
<accession>A0AAD9N1T1</accession>
<feature type="non-terminal residue" evidence="1">
    <location>
        <position position="1"/>
    </location>
</feature>
<dbReference type="Proteomes" id="UP001208570">
    <property type="component" value="Unassembled WGS sequence"/>
</dbReference>